<proteinExistence type="predicted"/>
<evidence type="ECO:0000313" key="2">
    <source>
        <dbReference type="Proteomes" id="UP000499080"/>
    </source>
</evidence>
<dbReference type="Proteomes" id="UP000499080">
    <property type="component" value="Unassembled WGS sequence"/>
</dbReference>
<keyword evidence="2" id="KW-1185">Reference proteome</keyword>
<accession>A0A4Y2PH96</accession>
<dbReference type="EMBL" id="BGPR01011098">
    <property type="protein sequence ID" value="GBN49577.1"/>
    <property type="molecule type" value="Genomic_DNA"/>
</dbReference>
<gene>
    <name evidence="1" type="ORF">AVEN_37337_1</name>
</gene>
<comment type="caution">
    <text evidence="1">The sequence shown here is derived from an EMBL/GenBank/DDBJ whole genome shotgun (WGS) entry which is preliminary data.</text>
</comment>
<name>A0A4Y2PH96_ARAVE</name>
<sequence length="98" mass="11148">MSHSRMGKKAASVVKDWRTEECVKLPPLVQRRPDYGTGNVEGEEWFGRPAAPETVQNVQDESTRKLGSLVFYRPKPGIPFVTSLEKRPSHRDCPLARR</sequence>
<evidence type="ECO:0000313" key="1">
    <source>
        <dbReference type="EMBL" id="GBN49577.1"/>
    </source>
</evidence>
<organism evidence="1 2">
    <name type="scientific">Araneus ventricosus</name>
    <name type="common">Orbweaver spider</name>
    <name type="synonym">Epeira ventricosa</name>
    <dbReference type="NCBI Taxonomy" id="182803"/>
    <lineage>
        <taxon>Eukaryota</taxon>
        <taxon>Metazoa</taxon>
        <taxon>Ecdysozoa</taxon>
        <taxon>Arthropoda</taxon>
        <taxon>Chelicerata</taxon>
        <taxon>Arachnida</taxon>
        <taxon>Araneae</taxon>
        <taxon>Araneomorphae</taxon>
        <taxon>Entelegynae</taxon>
        <taxon>Araneoidea</taxon>
        <taxon>Araneidae</taxon>
        <taxon>Araneus</taxon>
    </lineage>
</organism>
<protein>
    <submittedName>
        <fullName evidence="1">Uncharacterized protein</fullName>
    </submittedName>
</protein>
<dbReference type="AlphaFoldDB" id="A0A4Y2PH96"/>
<reference evidence="1 2" key="1">
    <citation type="journal article" date="2019" name="Sci. Rep.">
        <title>Orb-weaving spider Araneus ventricosus genome elucidates the spidroin gene catalogue.</title>
        <authorList>
            <person name="Kono N."/>
            <person name="Nakamura H."/>
            <person name="Ohtoshi R."/>
            <person name="Moran D.A.P."/>
            <person name="Shinohara A."/>
            <person name="Yoshida Y."/>
            <person name="Fujiwara M."/>
            <person name="Mori M."/>
            <person name="Tomita M."/>
            <person name="Arakawa K."/>
        </authorList>
    </citation>
    <scope>NUCLEOTIDE SEQUENCE [LARGE SCALE GENOMIC DNA]</scope>
</reference>